<sequence>MRNETRARFTAYVGGLSTANGIADAAQKFAVTPSVQQRLETKIQESSEFLKLINIMPVTEMMGERLGLGVNGPIASRTNTSANPRQTKEVGAVDGHKYLCVQTNYDTHIKYNTLDSWAKFADFAARVSAVRLQRCSLDRIMIGFNGTSAAAATDLAANPMLQDVNKGWLQDLRDNAPQRVLASGKTAGKVVVGSGAGADYKSLDGLVFDAVQNLLEPWHSQAGDLVAITGRNLLNDKLFPLVNDPKAPTETLAADIVRSQRRLGGLPAITVPFFPDGTVMVTSLDNLSIYFQEGARRMHVKEAPERDRVETYESSNDAFVLEDLGKAALVEKIEITA</sequence>
<gene>
    <name evidence="1" type="ORF">P608_11535</name>
</gene>
<protein>
    <submittedName>
        <fullName evidence="1">Capsid protein</fullName>
    </submittedName>
</protein>
<evidence type="ECO:0000313" key="1">
    <source>
        <dbReference type="EMBL" id="KGH12156.1"/>
    </source>
</evidence>
<evidence type="ECO:0000313" key="2">
    <source>
        <dbReference type="Proteomes" id="UP000029549"/>
    </source>
</evidence>
<accession>A0A0E3BVE8</accession>
<comment type="caution">
    <text evidence="1">The sequence shown here is derived from an EMBL/GenBank/DDBJ whole genome shotgun (WGS) entry which is preliminary data.</text>
</comment>
<organism evidence="1 2">
    <name type="scientific">Comamonas thiooxydans</name>
    <dbReference type="NCBI Taxonomy" id="363952"/>
    <lineage>
        <taxon>Bacteria</taxon>
        <taxon>Pseudomonadati</taxon>
        <taxon>Pseudomonadota</taxon>
        <taxon>Betaproteobacteria</taxon>
        <taxon>Burkholderiales</taxon>
        <taxon>Comamonadaceae</taxon>
        <taxon>Comamonas</taxon>
    </lineage>
</organism>
<dbReference type="Pfam" id="PF05125">
    <property type="entry name" value="Phage_cap_P2"/>
    <property type="match status" value="1"/>
</dbReference>
<proteinExistence type="predicted"/>
<dbReference type="Proteomes" id="UP000029549">
    <property type="component" value="Unassembled WGS sequence"/>
</dbReference>
<dbReference type="EMBL" id="AWTP01000107">
    <property type="protein sequence ID" value="KGH12156.1"/>
    <property type="molecule type" value="Genomic_DNA"/>
</dbReference>
<dbReference type="InterPro" id="IPR006441">
    <property type="entry name" value="Phage_P2_GpN"/>
</dbReference>
<dbReference type="AlphaFoldDB" id="A0A0E3BVE8"/>
<dbReference type="RefSeq" id="WP_034396929.1">
    <property type="nucleotide sequence ID" value="NZ_AWTO01000206.1"/>
</dbReference>
<keyword evidence="2" id="KW-1185">Reference proteome</keyword>
<name>A0A0E3BVE8_9BURK</name>
<dbReference type="NCBIfam" id="TIGR01551">
    <property type="entry name" value="major_capsid_P2"/>
    <property type="match status" value="1"/>
</dbReference>
<reference evidence="1 2" key="1">
    <citation type="submission" date="2013-09" db="EMBL/GenBank/DDBJ databases">
        <title>High correlation between genotypes and phenotypes of environmental bacteria Comamonas testosteroni strains.</title>
        <authorList>
            <person name="Liu L."/>
            <person name="Zhu W."/>
            <person name="Xia X."/>
            <person name="Xu B."/>
            <person name="Luo M."/>
            <person name="Wang G."/>
        </authorList>
    </citation>
    <scope>NUCLEOTIDE SEQUENCE [LARGE SCALE GENOMIC DNA]</scope>
    <source>
        <strain evidence="1 2">DF2</strain>
    </source>
</reference>